<proteinExistence type="predicted"/>
<evidence type="ECO:0000313" key="3">
    <source>
        <dbReference type="Proteomes" id="UP000308652"/>
    </source>
</evidence>
<evidence type="ECO:0000313" key="2">
    <source>
        <dbReference type="EMBL" id="TFK36034.1"/>
    </source>
</evidence>
<reference evidence="2 3" key="1">
    <citation type="journal article" date="2019" name="Nat. Ecol. Evol.">
        <title>Megaphylogeny resolves global patterns of mushroom evolution.</title>
        <authorList>
            <person name="Varga T."/>
            <person name="Krizsan K."/>
            <person name="Foldi C."/>
            <person name="Dima B."/>
            <person name="Sanchez-Garcia M."/>
            <person name="Sanchez-Ramirez S."/>
            <person name="Szollosi G.J."/>
            <person name="Szarkandi J.G."/>
            <person name="Papp V."/>
            <person name="Albert L."/>
            <person name="Andreopoulos W."/>
            <person name="Angelini C."/>
            <person name="Antonin V."/>
            <person name="Barry K.W."/>
            <person name="Bougher N.L."/>
            <person name="Buchanan P."/>
            <person name="Buyck B."/>
            <person name="Bense V."/>
            <person name="Catcheside P."/>
            <person name="Chovatia M."/>
            <person name="Cooper J."/>
            <person name="Damon W."/>
            <person name="Desjardin D."/>
            <person name="Finy P."/>
            <person name="Geml J."/>
            <person name="Haridas S."/>
            <person name="Hughes K."/>
            <person name="Justo A."/>
            <person name="Karasinski D."/>
            <person name="Kautmanova I."/>
            <person name="Kiss B."/>
            <person name="Kocsube S."/>
            <person name="Kotiranta H."/>
            <person name="LaButti K.M."/>
            <person name="Lechner B.E."/>
            <person name="Liimatainen K."/>
            <person name="Lipzen A."/>
            <person name="Lukacs Z."/>
            <person name="Mihaltcheva S."/>
            <person name="Morgado L.N."/>
            <person name="Niskanen T."/>
            <person name="Noordeloos M.E."/>
            <person name="Ohm R.A."/>
            <person name="Ortiz-Santana B."/>
            <person name="Ovrebo C."/>
            <person name="Racz N."/>
            <person name="Riley R."/>
            <person name="Savchenko A."/>
            <person name="Shiryaev A."/>
            <person name="Soop K."/>
            <person name="Spirin V."/>
            <person name="Szebenyi C."/>
            <person name="Tomsovsky M."/>
            <person name="Tulloss R.E."/>
            <person name="Uehling J."/>
            <person name="Grigoriev I.V."/>
            <person name="Vagvolgyi C."/>
            <person name="Papp T."/>
            <person name="Martin F.M."/>
            <person name="Miettinen O."/>
            <person name="Hibbett D.S."/>
            <person name="Nagy L.G."/>
        </authorList>
    </citation>
    <scope>NUCLEOTIDE SEQUENCE [LARGE SCALE GENOMIC DNA]</scope>
    <source>
        <strain evidence="2 3">CBS 166.37</strain>
    </source>
</reference>
<dbReference type="AlphaFoldDB" id="A0A5C3LSC9"/>
<protein>
    <submittedName>
        <fullName evidence="2">Uncharacterized protein</fullName>
    </submittedName>
</protein>
<keyword evidence="3" id="KW-1185">Reference proteome</keyword>
<dbReference type="EMBL" id="ML213617">
    <property type="protein sequence ID" value="TFK36034.1"/>
    <property type="molecule type" value="Genomic_DNA"/>
</dbReference>
<sequence length="159" mass="16520">MGMGMNDAINELPVGGALDAMVKAVVVSLGSIFLSSQSSIRLLLFLMQAELLVAGALVIANKEAGADALVDVSSSSSYVMVVKVEAYMNAGGSLVVFKLGLMDTFYSSTRQAGENKWMRGTEDDSAGVDGGDGDPRVPPSSVEGGRNGDEEKVDCHAQV</sequence>
<feature type="compositionally biased region" description="Basic and acidic residues" evidence="1">
    <location>
        <begin position="146"/>
        <end position="159"/>
    </location>
</feature>
<organism evidence="2 3">
    <name type="scientific">Crucibulum laeve</name>
    <dbReference type="NCBI Taxonomy" id="68775"/>
    <lineage>
        <taxon>Eukaryota</taxon>
        <taxon>Fungi</taxon>
        <taxon>Dikarya</taxon>
        <taxon>Basidiomycota</taxon>
        <taxon>Agaricomycotina</taxon>
        <taxon>Agaricomycetes</taxon>
        <taxon>Agaricomycetidae</taxon>
        <taxon>Agaricales</taxon>
        <taxon>Agaricineae</taxon>
        <taxon>Nidulariaceae</taxon>
        <taxon>Crucibulum</taxon>
    </lineage>
</organism>
<name>A0A5C3LSC9_9AGAR</name>
<gene>
    <name evidence="2" type="ORF">BDQ12DRAFT_668170</name>
</gene>
<dbReference type="Proteomes" id="UP000308652">
    <property type="component" value="Unassembled WGS sequence"/>
</dbReference>
<feature type="region of interest" description="Disordered" evidence="1">
    <location>
        <begin position="116"/>
        <end position="159"/>
    </location>
</feature>
<evidence type="ECO:0000256" key="1">
    <source>
        <dbReference type="SAM" id="MobiDB-lite"/>
    </source>
</evidence>
<accession>A0A5C3LSC9</accession>